<gene>
    <name evidence="2" type="ORF">ACFQ21_00180</name>
</gene>
<dbReference type="RefSeq" id="WP_377573107.1">
    <property type="nucleotide sequence ID" value="NZ_JBHTKA010000001.1"/>
</dbReference>
<protein>
    <submittedName>
        <fullName evidence="2">Phage protein Gp36 family protein</fullName>
    </submittedName>
</protein>
<evidence type="ECO:0000256" key="1">
    <source>
        <dbReference type="SAM" id="MobiDB-lite"/>
    </source>
</evidence>
<sequence length="161" mass="18659">MSTFLSRDDYKTQIRTYRLDQILEAADEDEEAILDDAENEAVSILKDALATKYDTDLIFSATGNARHKTVLRWAKVLVIYFIYERVPDEQIPERVLNNYEYLMNPEKGYLAQIEKGTKNIDGLPVKTVPGENGESEPKTRRRWGSVPRRANDGANYRDKRW</sequence>
<feature type="compositionally biased region" description="Basic and acidic residues" evidence="1">
    <location>
        <begin position="149"/>
        <end position="161"/>
    </location>
</feature>
<reference evidence="3" key="1">
    <citation type="journal article" date="2019" name="Int. J. Syst. Evol. Microbiol.">
        <title>The Global Catalogue of Microorganisms (GCM) 10K type strain sequencing project: providing services to taxonomists for standard genome sequencing and annotation.</title>
        <authorList>
            <consortium name="The Broad Institute Genomics Platform"/>
            <consortium name="The Broad Institute Genome Sequencing Center for Infectious Disease"/>
            <person name="Wu L."/>
            <person name="Ma J."/>
        </authorList>
    </citation>
    <scope>NUCLEOTIDE SEQUENCE [LARGE SCALE GENOMIC DNA]</scope>
    <source>
        <strain evidence="3">CCUG 58938</strain>
    </source>
</reference>
<evidence type="ECO:0000313" key="2">
    <source>
        <dbReference type="EMBL" id="MFD0997694.1"/>
    </source>
</evidence>
<dbReference type="Proteomes" id="UP001597112">
    <property type="component" value="Unassembled WGS sequence"/>
</dbReference>
<dbReference type="EMBL" id="JBHTKA010000001">
    <property type="protein sequence ID" value="MFD0997694.1"/>
    <property type="molecule type" value="Genomic_DNA"/>
</dbReference>
<accession>A0ABW3JV92</accession>
<comment type="caution">
    <text evidence="2">The sequence shown here is derived from an EMBL/GenBank/DDBJ whole genome shotgun (WGS) entry which is preliminary data.</text>
</comment>
<name>A0ABW3JV92_9BACT</name>
<feature type="region of interest" description="Disordered" evidence="1">
    <location>
        <begin position="121"/>
        <end position="161"/>
    </location>
</feature>
<organism evidence="2 3">
    <name type="scientific">Ohtaekwangia kribbensis</name>
    <dbReference type="NCBI Taxonomy" id="688913"/>
    <lineage>
        <taxon>Bacteria</taxon>
        <taxon>Pseudomonadati</taxon>
        <taxon>Bacteroidota</taxon>
        <taxon>Cytophagia</taxon>
        <taxon>Cytophagales</taxon>
        <taxon>Fulvivirgaceae</taxon>
        <taxon>Ohtaekwangia</taxon>
    </lineage>
</organism>
<proteinExistence type="predicted"/>
<evidence type="ECO:0000313" key="3">
    <source>
        <dbReference type="Proteomes" id="UP001597112"/>
    </source>
</evidence>
<keyword evidence="3" id="KW-1185">Reference proteome</keyword>